<organism evidence="4 5">
    <name type="scientific">Phycomyces blakesleeanus (strain ATCC 8743b / DSM 1359 / FGSC 10004 / NBRC 33097 / NRRL 1555)</name>
    <dbReference type="NCBI Taxonomy" id="763407"/>
    <lineage>
        <taxon>Eukaryota</taxon>
        <taxon>Fungi</taxon>
        <taxon>Fungi incertae sedis</taxon>
        <taxon>Mucoromycota</taxon>
        <taxon>Mucoromycotina</taxon>
        <taxon>Mucoromycetes</taxon>
        <taxon>Mucorales</taxon>
        <taxon>Phycomycetaceae</taxon>
        <taxon>Phycomyces</taxon>
    </lineage>
</organism>
<dbReference type="OrthoDB" id="412383at2759"/>
<keyword evidence="1" id="KW-0285">Flavoprotein</keyword>
<dbReference type="CDD" id="cd04730">
    <property type="entry name" value="NPD_like"/>
    <property type="match status" value="1"/>
</dbReference>
<dbReference type="RefSeq" id="XP_018298045.1">
    <property type="nucleotide sequence ID" value="XM_018427955.1"/>
</dbReference>
<keyword evidence="3" id="KW-0560">Oxidoreductase</keyword>
<keyword evidence="2" id="KW-0288">FMN</keyword>
<dbReference type="GO" id="GO:0018580">
    <property type="term" value="F:nitronate monooxygenase activity"/>
    <property type="evidence" value="ECO:0007669"/>
    <property type="project" value="InterPro"/>
</dbReference>
<dbReference type="InParanoid" id="A0A162YD99"/>
<dbReference type="SUPFAM" id="SSF51412">
    <property type="entry name" value="Inosine monophosphate dehydrogenase (IMPDH)"/>
    <property type="match status" value="1"/>
</dbReference>
<name>A0A162YD99_PHYB8</name>
<evidence type="ECO:0000256" key="1">
    <source>
        <dbReference type="ARBA" id="ARBA00022630"/>
    </source>
</evidence>
<evidence type="ECO:0000313" key="5">
    <source>
        <dbReference type="Proteomes" id="UP000077315"/>
    </source>
</evidence>
<accession>A0A162YD99</accession>
<dbReference type="VEuPathDB" id="FungiDB:PHYBLDRAFT_106646"/>
<reference evidence="5" key="1">
    <citation type="submission" date="2015-06" db="EMBL/GenBank/DDBJ databases">
        <title>Expansion of signal transduction pathways in fungi by whole-genome duplication.</title>
        <authorList>
            <consortium name="DOE Joint Genome Institute"/>
            <person name="Corrochano L.M."/>
            <person name="Kuo A."/>
            <person name="Marcet-Houben M."/>
            <person name="Polaino S."/>
            <person name="Salamov A."/>
            <person name="Villalobos J.M."/>
            <person name="Alvarez M.I."/>
            <person name="Avalos J."/>
            <person name="Benito E.P."/>
            <person name="Benoit I."/>
            <person name="Burger G."/>
            <person name="Camino L.P."/>
            <person name="Canovas D."/>
            <person name="Cerda-Olmedo E."/>
            <person name="Cheng J.-F."/>
            <person name="Dominguez A."/>
            <person name="Elias M."/>
            <person name="Eslava A.P."/>
            <person name="Glaser F."/>
            <person name="Grimwood J."/>
            <person name="Gutierrez G."/>
            <person name="Heitman J."/>
            <person name="Henrissat B."/>
            <person name="Iturriaga E.A."/>
            <person name="Lang B.F."/>
            <person name="Lavin J.L."/>
            <person name="Lee S."/>
            <person name="Li W."/>
            <person name="Lindquist E."/>
            <person name="Lopez-Garcia S."/>
            <person name="Luque E.M."/>
            <person name="Marcos A.T."/>
            <person name="Martin J."/>
            <person name="McCluskey K."/>
            <person name="Medina H.R."/>
            <person name="Miralles-Duran A."/>
            <person name="Miyazaki A."/>
            <person name="Munoz-Torres E."/>
            <person name="Oguiza J.A."/>
            <person name="Ohm R."/>
            <person name="Olmedo M."/>
            <person name="Orejas M."/>
            <person name="Ortiz-Castellanos L."/>
            <person name="Pisabarro A.G."/>
            <person name="Rodriguez-Romero J."/>
            <person name="Ruiz-Herrera J."/>
            <person name="Ruiz-Vazquez R."/>
            <person name="Sanz C."/>
            <person name="Schackwitz W."/>
            <person name="Schmutz J."/>
            <person name="Shahriari M."/>
            <person name="Shelest E."/>
            <person name="Silva-Franco F."/>
            <person name="Soanes D."/>
            <person name="Syed K."/>
            <person name="Tagua V.G."/>
            <person name="Talbot N.J."/>
            <person name="Thon M."/>
            <person name="De vries R.P."/>
            <person name="Wiebenga A."/>
            <person name="Yadav J.S."/>
            <person name="Braun E.L."/>
            <person name="Baker S."/>
            <person name="Garre V."/>
            <person name="Horwitz B."/>
            <person name="Torres-Martinez S."/>
            <person name="Idnurm A."/>
            <person name="Herrera-Estrella A."/>
            <person name="Gabaldon T."/>
            <person name="Grigoriev I.V."/>
        </authorList>
    </citation>
    <scope>NUCLEOTIDE SEQUENCE [LARGE SCALE GENOMIC DNA]</scope>
    <source>
        <strain evidence="5">NRRL 1555(-)</strain>
    </source>
</reference>
<dbReference type="Gene3D" id="3.20.20.70">
    <property type="entry name" value="Aldolase class I"/>
    <property type="match status" value="1"/>
</dbReference>
<dbReference type="GeneID" id="28988861"/>
<dbReference type="PANTHER" id="PTHR32332:SF20">
    <property type="entry name" value="2-NITROPROPANE DIOXYGENASE-LIKE PROTEIN"/>
    <property type="match status" value="1"/>
</dbReference>
<dbReference type="Proteomes" id="UP000077315">
    <property type="component" value="Unassembled WGS sequence"/>
</dbReference>
<evidence type="ECO:0000256" key="3">
    <source>
        <dbReference type="ARBA" id="ARBA00023002"/>
    </source>
</evidence>
<dbReference type="AlphaFoldDB" id="A0A162YD99"/>
<dbReference type="InterPro" id="IPR013785">
    <property type="entry name" value="Aldolase_TIM"/>
</dbReference>
<evidence type="ECO:0000256" key="2">
    <source>
        <dbReference type="ARBA" id="ARBA00022643"/>
    </source>
</evidence>
<gene>
    <name evidence="4" type="ORF">PHYBLDRAFT_106646</name>
</gene>
<dbReference type="STRING" id="763407.A0A162YD99"/>
<protein>
    <submittedName>
        <fullName evidence="4">Uncharacterized protein</fullName>
    </submittedName>
</protein>
<evidence type="ECO:0000313" key="4">
    <source>
        <dbReference type="EMBL" id="OAD80005.1"/>
    </source>
</evidence>
<dbReference type="Pfam" id="PF03060">
    <property type="entry name" value="NMO"/>
    <property type="match status" value="2"/>
</dbReference>
<dbReference type="InterPro" id="IPR004136">
    <property type="entry name" value="NMO"/>
</dbReference>
<keyword evidence="5" id="KW-1185">Reference proteome</keyword>
<dbReference type="PANTHER" id="PTHR32332">
    <property type="entry name" value="2-NITROPROPANE DIOXYGENASE"/>
    <property type="match status" value="1"/>
</dbReference>
<proteinExistence type="predicted"/>
<sequence length="326" mass="34742">MVLATQLTRILGIRHPIIQGGMKDVGTAELASAVSNAGALGVLTGLTQPTPEALRNEIRRCRTMTSKPFGVNLTFLPTIIPPPYREYAKVIIEERVPIVETAGNNPGEYIDMFKQAGVTTIHKCVAIRHALSAERMGVDVVSIDGFECAGHPGEDDIAGLVLLARAAETLKIPFVASGGIGNGAGLAAALALGAEGINMGTRFLCTAEAPVHQAVKEAIVRGDECSTALVYRPFRNTARIYKNSVAVQVNALERKPNASFQDIQPLVAGSRGRKVFETGDIDAGVWTAGQVLGLIHDIPTCQVLVDRTVKEAQDIIQKRLAKMCTV</sequence>
<dbReference type="EMBL" id="KV440972">
    <property type="protein sequence ID" value="OAD80005.1"/>
    <property type="molecule type" value="Genomic_DNA"/>
</dbReference>